<dbReference type="EMBL" id="HG994589">
    <property type="protein sequence ID" value="CAF2792500.1"/>
    <property type="molecule type" value="Genomic_DNA"/>
</dbReference>
<sequence length="737" mass="82428">MEDSTEMTFQDSCGIYRSISSIFVEIDSLFNNKMALPFRKSLVLILLGLIASTLADTSGPVFIEEPPNHVDFSKHNRRLRQVQTNGNLVLPPFRAQHYSQEVHAQTYRCIAENKLGKVQSRDVHVRAVVNQPYSIYVEMEHVINGNDALFKCKIPSFISDLAAVLSWADSEGNSYSYNEYSAIIQSYETDVSKVYSILGNDALIKCSIPSFVSDFVSVVSWHDSEGNVLGNSFGVIAQDFKSNVDPETYAIIGNDAIFKCDVPSFVTDLVKIVSWHDNMGNTILESSDGHVIGQAFKAHVDEEIYVIIGNDALIQCKIPSFVADTVEIVSWHDNTGNTFDSLGSLVIAQDFQSNVIHETYVIVGNDALVKCDIPSFVADNVHIVSWHDSEGNSFLPSVFEFVISQDFKAHVPLEIYVILGNDALLKCDIPSFVADFVRVISWHDHEGNTLHSHSAFGKSPLAVNQDYKTYVNQAHVIKGNDVLIKCDIPSFVSDIVYVVGWLDQEGQVYSKASLSVVTSQYDIDVFKTNVIKGNDALFKCVVPSFISDFLSVISWVDSEEKTILQQDVHAVNQDYSTEAENEYVINGNDVLINCKIPSFVSDFVKVIGWIDNENNDFTSDHISVVQQYFKSGVEEEYVVIGNDVILKCKIPSFISDFLSVVNWEDSENVKYYPDLKNTVISQNYDAFVNDKHALINNDAFLKCEIPSIVTDLIDVLNHGKYSHPQQDLRIPTQVHSL</sequence>
<keyword evidence="2" id="KW-1185">Reference proteome</keyword>
<dbReference type="AlphaFoldDB" id="A0A7R8CEM3"/>
<dbReference type="Proteomes" id="UP000675881">
    <property type="component" value="Chromosome 10"/>
</dbReference>
<protein>
    <submittedName>
        <fullName evidence="1">(salmon louse) hypothetical protein</fullName>
    </submittedName>
</protein>
<dbReference type="InterPro" id="IPR013783">
    <property type="entry name" value="Ig-like_fold"/>
</dbReference>
<proteinExistence type="predicted"/>
<dbReference type="Gene3D" id="2.60.40.10">
    <property type="entry name" value="Immunoglobulins"/>
    <property type="match status" value="11"/>
</dbReference>
<reference evidence="1" key="1">
    <citation type="submission" date="2021-02" db="EMBL/GenBank/DDBJ databases">
        <authorList>
            <person name="Bekaert M."/>
        </authorList>
    </citation>
    <scope>NUCLEOTIDE SEQUENCE</scope>
    <source>
        <strain evidence="1">IoA-00</strain>
    </source>
</reference>
<evidence type="ECO:0000313" key="2">
    <source>
        <dbReference type="Proteomes" id="UP000675881"/>
    </source>
</evidence>
<name>A0A7R8CEM3_LEPSM</name>
<accession>A0A7R8CEM3</accession>
<dbReference type="OrthoDB" id="5969272at2759"/>
<gene>
    <name evidence="1" type="ORF">LSAA_2238</name>
</gene>
<evidence type="ECO:0000313" key="1">
    <source>
        <dbReference type="EMBL" id="CAF2792500.1"/>
    </source>
</evidence>
<organism evidence="1 2">
    <name type="scientific">Lepeophtheirus salmonis</name>
    <name type="common">Salmon louse</name>
    <name type="synonym">Caligus salmonis</name>
    <dbReference type="NCBI Taxonomy" id="72036"/>
    <lineage>
        <taxon>Eukaryota</taxon>
        <taxon>Metazoa</taxon>
        <taxon>Ecdysozoa</taxon>
        <taxon>Arthropoda</taxon>
        <taxon>Crustacea</taxon>
        <taxon>Multicrustacea</taxon>
        <taxon>Hexanauplia</taxon>
        <taxon>Copepoda</taxon>
        <taxon>Siphonostomatoida</taxon>
        <taxon>Caligidae</taxon>
        <taxon>Lepeophtheirus</taxon>
    </lineage>
</organism>